<evidence type="ECO:0000256" key="13">
    <source>
        <dbReference type="HAMAP-Rule" id="MF_00102"/>
    </source>
</evidence>
<comment type="caution">
    <text evidence="17">The sequence shown here is derived from an EMBL/GenBank/DDBJ whole genome shotgun (WGS) entry which is preliminary data.</text>
</comment>
<dbReference type="InterPro" id="IPR036291">
    <property type="entry name" value="NAD(P)-bd_dom_sf"/>
</dbReference>
<evidence type="ECO:0000256" key="4">
    <source>
        <dbReference type="ARBA" id="ARBA00022857"/>
    </source>
</evidence>
<evidence type="ECO:0000256" key="2">
    <source>
        <dbReference type="ARBA" id="ARBA00022490"/>
    </source>
</evidence>
<keyword evidence="2 13" id="KW-0963">Cytoplasm</keyword>
<comment type="similarity">
    <text evidence="1 13">Belongs to the DapB family.</text>
</comment>
<proteinExistence type="inferred from homology"/>
<dbReference type="GO" id="GO:0005737">
    <property type="term" value="C:cytoplasm"/>
    <property type="evidence" value="ECO:0007669"/>
    <property type="project" value="UniProtKB-SubCell"/>
</dbReference>
<evidence type="ECO:0000259" key="15">
    <source>
        <dbReference type="Pfam" id="PF05173"/>
    </source>
</evidence>
<evidence type="ECO:0000256" key="12">
    <source>
        <dbReference type="ARBA" id="ARBA00049396"/>
    </source>
</evidence>
<dbReference type="SUPFAM" id="SSF51735">
    <property type="entry name" value="NAD(P)-binding Rossmann-fold domains"/>
    <property type="match status" value="1"/>
</dbReference>
<evidence type="ECO:0000313" key="17">
    <source>
        <dbReference type="EMBL" id="RDI40834.1"/>
    </source>
</evidence>
<evidence type="ECO:0000256" key="1">
    <source>
        <dbReference type="ARBA" id="ARBA00006642"/>
    </source>
</evidence>
<dbReference type="UniPathway" id="UPA00034">
    <property type="reaction ID" value="UER00018"/>
</dbReference>
<gene>
    <name evidence="13" type="primary">dapB</name>
    <name evidence="17" type="ORF">C7453_101633</name>
    <name evidence="16" type="ORF">HLH32_03110</name>
</gene>
<feature type="binding site" evidence="13">
    <location>
        <begin position="154"/>
        <end position="155"/>
    </location>
    <ligand>
        <name>(S)-2,3,4,5-tetrahydrodipicolinate</name>
        <dbReference type="ChEBI" id="CHEBI:16845"/>
    </ligand>
</feature>
<evidence type="ECO:0000256" key="9">
    <source>
        <dbReference type="ARBA" id="ARBA00037922"/>
    </source>
</evidence>
<evidence type="ECO:0000256" key="10">
    <source>
        <dbReference type="ARBA" id="ARBA00038983"/>
    </source>
</evidence>
<comment type="caution">
    <text evidence="13">Was originally thought to be a dihydrodipicolinate reductase (DHDPR), catalyzing the conversion of dihydrodipicolinate to tetrahydrodipicolinate. However, it was shown in E.coli that the substrate of the enzymatic reaction is not dihydrodipicolinate (DHDP) but in fact (2S,4S)-4-hydroxy-2,3,4,5-tetrahydrodipicolinic acid (HTPA), the product released by the DapA-catalyzed reaction.</text>
</comment>
<dbReference type="InterPro" id="IPR022663">
    <property type="entry name" value="DapB_C"/>
</dbReference>
<keyword evidence="3 13" id="KW-0028">Amino-acid biosynthesis</keyword>
<dbReference type="GO" id="GO:0008839">
    <property type="term" value="F:4-hydroxy-tetrahydrodipicolinate reductase"/>
    <property type="evidence" value="ECO:0007669"/>
    <property type="project" value="UniProtKB-UniRule"/>
</dbReference>
<dbReference type="InterPro" id="IPR022664">
    <property type="entry name" value="DapB_N_CS"/>
</dbReference>
<comment type="subcellular location">
    <subcellularLocation>
        <location evidence="13">Cytoplasm</location>
    </subcellularLocation>
</comment>
<evidence type="ECO:0000256" key="6">
    <source>
        <dbReference type="ARBA" id="ARBA00023002"/>
    </source>
</evidence>
<dbReference type="Gene3D" id="3.40.50.720">
    <property type="entry name" value="NAD(P)-binding Rossmann-like Domain"/>
    <property type="match status" value="1"/>
</dbReference>
<name>A0A370GEH9_GLULI</name>
<feature type="binding site" evidence="13">
    <location>
        <begin position="12"/>
        <end position="17"/>
    </location>
    <ligand>
        <name>NAD(+)</name>
        <dbReference type="ChEBI" id="CHEBI:57540"/>
    </ligand>
</feature>
<dbReference type="GO" id="GO:0051287">
    <property type="term" value="F:NAD binding"/>
    <property type="evidence" value="ECO:0007669"/>
    <property type="project" value="UniProtKB-UniRule"/>
</dbReference>
<dbReference type="RefSeq" id="WP_114725852.1">
    <property type="nucleotide sequence ID" value="NZ_JABEQI010000001.1"/>
</dbReference>
<keyword evidence="7 13" id="KW-0520">NAD</keyword>
<dbReference type="PANTHER" id="PTHR20836:SF0">
    <property type="entry name" value="4-HYDROXY-TETRAHYDRODIPICOLINATE REDUCTASE 1, CHLOROPLASTIC-RELATED"/>
    <property type="match status" value="1"/>
</dbReference>
<feature type="binding site" evidence="13">
    <location>
        <begin position="110"/>
        <end position="113"/>
    </location>
    <ligand>
        <name>NAD(+)</name>
        <dbReference type="ChEBI" id="CHEBI:57540"/>
    </ligand>
</feature>
<comment type="subunit">
    <text evidence="13">Homotetramer.</text>
</comment>
<keyword evidence="6 13" id="KW-0560">Oxidoreductase</keyword>
<keyword evidence="5 13" id="KW-0220">Diaminopimelate biosynthesis</keyword>
<dbReference type="Pfam" id="PF01113">
    <property type="entry name" value="DapB_N"/>
    <property type="match status" value="1"/>
</dbReference>
<reference evidence="16 19" key="2">
    <citation type="submission" date="2020-04" db="EMBL/GenBank/DDBJ databases">
        <title>Description of novel Gluconacetobacter.</title>
        <authorList>
            <person name="Sombolestani A."/>
        </authorList>
    </citation>
    <scope>NUCLEOTIDE SEQUENCE [LARGE SCALE GENOMIC DNA]</scope>
    <source>
        <strain evidence="16 19">LMG 1382</strain>
    </source>
</reference>
<dbReference type="CDD" id="cd02274">
    <property type="entry name" value="DHDPR_N"/>
    <property type="match status" value="1"/>
</dbReference>
<protein>
    <recommendedName>
        <fullName evidence="10 13">4-hydroxy-tetrahydrodipicolinate reductase</fullName>
        <shortName evidence="13">HTPA reductase</shortName>
        <ecNumber evidence="10 13">1.17.1.8</ecNumber>
    </recommendedName>
</protein>
<dbReference type="PANTHER" id="PTHR20836">
    <property type="entry name" value="DIHYDRODIPICOLINATE REDUCTASE"/>
    <property type="match status" value="1"/>
</dbReference>
<feature type="domain" description="Dihydrodipicolinate reductase N-terminal" evidence="14">
    <location>
        <begin position="6"/>
        <end position="113"/>
    </location>
</feature>
<dbReference type="InterPro" id="IPR000846">
    <property type="entry name" value="DapB_N"/>
</dbReference>
<evidence type="ECO:0000256" key="3">
    <source>
        <dbReference type="ARBA" id="ARBA00022605"/>
    </source>
</evidence>
<dbReference type="PROSITE" id="PS01298">
    <property type="entry name" value="DAPB"/>
    <property type="match status" value="1"/>
</dbReference>
<comment type="catalytic activity">
    <reaction evidence="11 13">
        <text>(S)-2,3,4,5-tetrahydrodipicolinate + NADP(+) + H2O = (2S,4S)-4-hydroxy-2,3,4,5-tetrahydrodipicolinate + NADPH + H(+)</text>
        <dbReference type="Rhea" id="RHEA:35331"/>
        <dbReference type="ChEBI" id="CHEBI:15377"/>
        <dbReference type="ChEBI" id="CHEBI:15378"/>
        <dbReference type="ChEBI" id="CHEBI:16845"/>
        <dbReference type="ChEBI" id="CHEBI:57783"/>
        <dbReference type="ChEBI" id="CHEBI:58349"/>
        <dbReference type="ChEBI" id="CHEBI:67139"/>
        <dbReference type="EC" id="1.17.1.8"/>
    </reaction>
</comment>
<feature type="binding site" evidence="13">
    <location>
        <position position="145"/>
    </location>
    <ligand>
        <name>(S)-2,3,4,5-tetrahydrodipicolinate</name>
        <dbReference type="ChEBI" id="CHEBI:16845"/>
    </ligand>
</feature>
<keyword evidence="8 13" id="KW-0457">Lysine biosynthesis</keyword>
<dbReference type="SUPFAM" id="SSF55347">
    <property type="entry name" value="Glyceraldehyde-3-phosphate dehydrogenase-like, C-terminal domain"/>
    <property type="match status" value="1"/>
</dbReference>
<comment type="pathway">
    <text evidence="9 13">Amino-acid biosynthesis; L-lysine biosynthesis via DAP pathway; (S)-tetrahydrodipicolinate from L-aspartate: step 4/4.</text>
</comment>
<dbReference type="NCBIfam" id="TIGR00036">
    <property type="entry name" value="dapB"/>
    <property type="match status" value="1"/>
</dbReference>
<dbReference type="Proteomes" id="UP000562982">
    <property type="component" value="Unassembled WGS sequence"/>
</dbReference>
<dbReference type="AlphaFoldDB" id="A0A370GEH9"/>
<dbReference type="EMBL" id="JABEQI010000001">
    <property type="protein sequence ID" value="MBB2185388.1"/>
    <property type="molecule type" value="Genomic_DNA"/>
</dbReference>
<dbReference type="Pfam" id="PF05173">
    <property type="entry name" value="DapB_C"/>
    <property type="match status" value="1"/>
</dbReference>
<dbReference type="GO" id="GO:0009089">
    <property type="term" value="P:lysine biosynthetic process via diaminopimelate"/>
    <property type="evidence" value="ECO:0007669"/>
    <property type="project" value="UniProtKB-UniRule"/>
</dbReference>
<accession>A0A370GEH9</accession>
<evidence type="ECO:0000259" key="14">
    <source>
        <dbReference type="Pfam" id="PF01113"/>
    </source>
</evidence>
<dbReference type="Proteomes" id="UP000254958">
    <property type="component" value="Unassembled WGS sequence"/>
</dbReference>
<comment type="caution">
    <text evidence="13">Lacks conserved residue(s) required for the propagation of feature annotation.</text>
</comment>
<dbReference type="GO" id="GO:0016726">
    <property type="term" value="F:oxidoreductase activity, acting on CH or CH2 groups, NAD or NADP as acceptor"/>
    <property type="evidence" value="ECO:0007669"/>
    <property type="project" value="UniProtKB-UniRule"/>
</dbReference>
<reference evidence="17 18" key="1">
    <citation type="submission" date="2018-07" db="EMBL/GenBank/DDBJ databases">
        <title>Genomic Encyclopedia of Type Strains, Phase IV (KMG-IV): sequencing the most valuable type-strain genomes for metagenomic binning, comparative biology and taxonomic classification.</title>
        <authorList>
            <person name="Goeker M."/>
        </authorList>
    </citation>
    <scope>NUCLEOTIDE SEQUENCE [LARGE SCALE GENOMIC DNA]</scope>
    <source>
        <strain evidence="17 18">DSM 5603</strain>
    </source>
</reference>
<dbReference type="HAMAP" id="MF_00102">
    <property type="entry name" value="DapB"/>
    <property type="match status" value="1"/>
</dbReference>
<dbReference type="EC" id="1.17.1.8" evidence="10 13"/>
<evidence type="ECO:0000256" key="8">
    <source>
        <dbReference type="ARBA" id="ARBA00023154"/>
    </source>
</evidence>
<dbReference type="InterPro" id="IPR023940">
    <property type="entry name" value="DHDPR_bac"/>
</dbReference>
<dbReference type="Gene3D" id="3.30.360.10">
    <property type="entry name" value="Dihydrodipicolinate Reductase, domain 2"/>
    <property type="match status" value="1"/>
</dbReference>
<comment type="function">
    <text evidence="13">Catalyzes the conversion of 4-hydroxy-tetrahydrodipicolinate (HTPA) to tetrahydrodipicolinate.</text>
</comment>
<evidence type="ECO:0000256" key="7">
    <source>
        <dbReference type="ARBA" id="ARBA00023027"/>
    </source>
</evidence>
<evidence type="ECO:0000313" key="19">
    <source>
        <dbReference type="Proteomes" id="UP000562982"/>
    </source>
</evidence>
<evidence type="ECO:0000313" key="16">
    <source>
        <dbReference type="EMBL" id="MBB2185388.1"/>
    </source>
</evidence>
<keyword evidence="18" id="KW-1185">Reference proteome</keyword>
<feature type="active site" description="Proton donor/acceptor" evidence="13">
    <location>
        <position position="144"/>
    </location>
</feature>
<evidence type="ECO:0000313" key="18">
    <source>
        <dbReference type="Proteomes" id="UP000254958"/>
    </source>
</evidence>
<dbReference type="GO" id="GO:0019877">
    <property type="term" value="P:diaminopimelate biosynthetic process"/>
    <property type="evidence" value="ECO:0007669"/>
    <property type="project" value="UniProtKB-UniRule"/>
</dbReference>
<feature type="binding site" evidence="13">
    <location>
        <begin position="86"/>
        <end position="88"/>
    </location>
    <ligand>
        <name>NAD(+)</name>
        <dbReference type="ChEBI" id="CHEBI:57540"/>
    </ligand>
</feature>
<organism evidence="17 18">
    <name type="scientific">Gluconacetobacter liquefaciens</name>
    <name type="common">Acetobacter liquefaciens</name>
    <dbReference type="NCBI Taxonomy" id="89584"/>
    <lineage>
        <taxon>Bacteria</taxon>
        <taxon>Pseudomonadati</taxon>
        <taxon>Pseudomonadota</taxon>
        <taxon>Alphaproteobacteria</taxon>
        <taxon>Acetobacterales</taxon>
        <taxon>Acetobacteraceae</taxon>
        <taxon>Gluconacetobacter</taxon>
    </lineage>
</organism>
<evidence type="ECO:0000256" key="5">
    <source>
        <dbReference type="ARBA" id="ARBA00022915"/>
    </source>
</evidence>
<feature type="active site" description="Proton donor" evidence="13">
    <location>
        <position position="148"/>
    </location>
</feature>
<dbReference type="GO" id="GO:0050661">
    <property type="term" value="F:NADP binding"/>
    <property type="evidence" value="ECO:0007669"/>
    <property type="project" value="UniProtKB-UniRule"/>
</dbReference>
<evidence type="ECO:0000256" key="11">
    <source>
        <dbReference type="ARBA" id="ARBA00049080"/>
    </source>
</evidence>
<feature type="binding site" evidence="13">
    <location>
        <position position="51"/>
    </location>
    <ligand>
        <name>NAD(+)</name>
        <dbReference type="ChEBI" id="CHEBI:57540"/>
    </ligand>
</feature>
<comment type="catalytic activity">
    <reaction evidence="12 13">
        <text>(S)-2,3,4,5-tetrahydrodipicolinate + NAD(+) + H2O = (2S,4S)-4-hydroxy-2,3,4,5-tetrahydrodipicolinate + NADH + H(+)</text>
        <dbReference type="Rhea" id="RHEA:35323"/>
        <dbReference type="ChEBI" id="CHEBI:15377"/>
        <dbReference type="ChEBI" id="CHEBI:15378"/>
        <dbReference type="ChEBI" id="CHEBI:16845"/>
        <dbReference type="ChEBI" id="CHEBI:57540"/>
        <dbReference type="ChEBI" id="CHEBI:57945"/>
        <dbReference type="ChEBI" id="CHEBI:67139"/>
        <dbReference type="EC" id="1.17.1.8"/>
    </reaction>
</comment>
<feature type="domain" description="Dihydrodipicolinate reductase C-terminal" evidence="15">
    <location>
        <begin position="116"/>
        <end position="253"/>
    </location>
</feature>
<dbReference type="EMBL" id="QQAW01000001">
    <property type="protein sequence ID" value="RDI40834.1"/>
    <property type="molecule type" value="Genomic_DNA"/>
</dbReference>
<dbReference type="PIRSF" id="PIRSF000161">
    <property type="entry name" value="DHPR"/>
    <property type="match status" value="1"/>
</dbReference>
<keyword evidence="4 13" id="KW-0521">NADP</keyword>
<sequence>MTTETIRIGIAGINGRMGRLLREEVTAAGALLAGGTSRDRQTDDHLFATLDDLAPRCDVVIDFTHAVTIQAHAAALAKAGTGWVLGTTGLSQADQDAVATAARLIPVVQAANYSPGVTLVTRLARQMAAVLPSSIYDAEILEMHHRQKVDAPSGTALAIGQAVADGRNIDLPSHMESGRTGHTGPRQADAIGFAALRGGQIVGEHTMLFTSASEQIALTHRAFDRRIYATGAIRAARWLHGRPPGLYSMEDVLGLR</sequence>